<accession>A0A098G3P4</accession>
<reference evidence="3" key="1">
    <citation type="submission" date="2014-09" db="EMBL/GenBank/DDBJ databases">
        <authorList>
            <person name="Gomez-Valero L."/>
        </authorList>
    </citation>
    <scope>NUCLEOTIDE SEQUENCE [LARGE SCALE GENOMIC DNA]</scope>
    <source>
        <strain evidence="3">ATCC700992</strain>
    </source>
</reference>
<dbReference type="KEGG" id="lfa:LFA_0653"/>
<organism evidence="2 3">
    <name type="scientific">Legionella fallonii LLAP-10</name>
    <dbReference type="NCBI Taxonomy" id="1212491"/>
    <lineage>
        <taxon>Bacteria</taxon>
        <taxon>Pseudomonadati</taxon>
        <taxon>Pseudomonadota</taxon>
        <taxon>Gammaproteobacteria</taxon>
        <taxon>Legionellales</taxon>
        <taxon>Legionellaceae</taxon>
        <taxon>Legionella</taxon>
    </lineage>
</organism>
<keyword evidence="3" id="KW-1185">Reference proteome</keyword>
<dbReference type="OrthoDB" id="5654111at2"/>
<name>A0A098G3P4_9GAMM</name>
<evidence type="ECO:0000313" key="2">
    <source>
        <dbReference type="EMBL" id="CEG56105.1"/>
    </source>
</evidence>
<dbReference type="Proteomes" id="UP000032430">
    <property type="component" value="Chromosome I"/>
</dbReference>
<evidence type="ECO:0000313" key="3">
    <source>
        <dbReference type="Proteomes" id="UP000032430"/>
    </source>
</evidence>
<feature type="region of interest" description="Disordered" evidence="1">
    <location>
        <begin position="546"/>
        <end position="565"/>
    </location>
</feature>
<dbReference type="RefSeq" id="WP_045094845.1">
    <property type="nucleotide sequence ID" value="NZ_LN614827.1"/>
</dbReference>
<gene>
    <name evidence="2" type="ORF">LFA_0653</name>
</gene>
<evidence type="ECO:0000256" key="1">
    <source>
        <dbReference type="SAM" id="MobiDB-lite"/>
    </source>
</evidence>
<protein>
    <submittedName>
        <fullName evidence="2">Uncharacterized protein</fullName>
    </submittedName>
</protein>
<proteinExistence type="predicted"/>
<dbReference type="AlphaFoldDB" id="A0A098G3P4"/>
<dbReference type="HOGENOM" id="CLU_482160_0_0_6"/>
<dbReference type="EMBL" id="LN614827">
    <property type="protein sequence ID" value="CEG56105.1"/>
    <property type="molecule type" value="Genomic_DNA"/>
</dbReference>
<feature type="compositionally biased region" description="Basic and acidic residues" evidence="1">
    <location>
        <begin position="550"/>
        <end position="559"/>
    </location>
</feature>
<sequence length="565" mass="64591">MGKEIRRENKKLIFLCCDSSEEREIQAFISRKRFRAERENPGSGDDIEAHIIYPADVSTGDYMTYGNHRTPTEEERELLEGLTSQDDIYVWGHGSPNYAYIPGASYTEIADFLLAGIKKENFSGENPLKIHCEMCNSGRGGPDGESSFAGRMHAYIEKKGVVSRVTGRLRNVVIDFDNIRERGVMTLRREYDALLHMGLKLPDSVYKHQETGSKVTYFREIHEGIMVQVRQDSYRNALNREFLKFEDKLIERLGQDVFISKDRLKPELHQALLGVGLRLSSVDEHLDVKELTQSINDLSQLLKSNYNLTDNDLKELGFDSFRDKLMHQAQGGGLVKKTTGVNLDDPLLPNEVAPLHDVIKAHPLLKELSDSVKKLQELNRDKEIPNENLNKFIQSLGSEDDINDSSLYSSIYTEYRKSMLMENDGQTMMPKHLEKILVSTNKMVKAFAENPDMSSEEKLSTLNTYKKELNSYFTKSVLSNSIQTLSNYIHGFTYGIKAAWNERHGASLFETIGQALKSGYEWADVTHSNFLFYKNAMHQLHTDIEEIDSKEDREDDPNRESTSFH</sequence>